<keyword evidence="1" id="KW-0479">Metal-binding</keyword>
<dbReference type="Proteomes" id="UP000828390">
    <property type="component" value="Unassembled WGS sequence"/>
</dbReference>
<proteinExistence type="predicted"/>
<evidence type="ECO:0000313" key="6">
    <source>
        <dbReference type="Proteomes" id="UP000828390"/>
    </source>
</evidence>
<dbReference type="InterPro" id="IPR013083">
    <property type="entry name" value="Znf_RING/FYVE/PHD"/>
</dbReference>
<dbReference type="Pfam" id="PF01363">
    <property type="entry name" value="FYVE"/>
    <property type="match status" value="1"/>
</dbReference>
<dbReference type="AlphaFoldDB" id="A0A9D4RSK2"/>
<comment type="caution">
    <text evidence="5">The sequence shown here is derived from an EMBL/GenBank/DDBJ whole genome shotgun (WGS) entry which is preliminary data.</text>
</comment>
<organism evidence="5 6">
    <name type="scientific">Dreissena polymorpha</name>
    <name type="common">Zebra mussel</name>
    <name type="synonym">Mytilus polymorpha</name>
    <dbReference type="NCBI Taxonomy" id="45954"/>
    <lineage>
        <taxon>Eukaryota</taxon>
        <taxon>Metazoa</taxon>
        <taxon>Spiralia</taxon>
        <taxon>Lophotrochozoa</taxon>
        <taxon>Mollusca</taxon>
        <taxon>Bivalvia</taxon>
        <taxon>Autobranchia</taxon>
        <taxon>Heteroconchia</taxon>
        <taxon>Euheterodonta</taxon>
        <taxon>Imparidentia</taxon>
        <taxon>Neoheterodontei</taxon>
        <taxon>Myida</taxon>
        <taxon>Dreissenoidea</taxon>
        <taxon>Dreissenidae</taxon>
        <taxon>Dreissena</taxon>
    </lineage>
</organism>
<gene>
    <name evidence="5" type="ORF">DPMN_000908</name>
</gene>
<dbReference type="InterPro" id="IPR000306">
    <property type="entry name" value="Znf_FYVE"/>
</dbReference>
<reference evidence="5" key="1">
    <citation type="journal article" date="2019" name="bioRxiv">
        <title>The Genome of the Zebra Mussel, Dreissena polymorpha: A Resource for Invasive Species Research.</title>
        <authorList>
            <person name="McCartney M.A."/>
            <person name="Auch B."/>
            <person name="Kono T."/>
            <person name="Mallez S."/>
            <person name="Zhang Y."/>
            <person name="Obille A."/>
            <person name="Becker A."/>
            <person name="Abrahante J.E."/>
            <person name="Garbe J."/>
            <person name="Badalamenti J.P."/>
            <person name="Herman A."/>
            <person name="Mangelson H."/>
            <person name="Liachko I."/>
            <person name="Sullivan S."/>
            <person name="Sone E.D."/>
            <person name="Koren S."/>
            <person name="Silverstein K.A.T."/>
            <person name="Beckman K.B."/>
            <person name="Gohl D.M."/>
        </authorList>
    </citation>
    <scope>NUCLEOTIDE SEQUENCE</scope>
    <source>
        <strain evidence="5">Duluth1</strain>
        <tissue evidence="5">Whole animal</tissue>
    </source>
</reference>
<evidence type="ECO:0000256" key="2">
    <source>
        <dbReference type="ARBA" id="ARBA00022771"/>
    </source>
</evidence>
<reference evidence="5" key="2">
    <citation type="submission" date="2020-11" db="EMBL/GenBank/DDBJ databases">
        <authorList>
            <person name="McCartney M.A."/>
            <person name="Auch B."/>
            <person name="Kono T."/>
            <person name="Mallez S."/>
            <person name="Becker A."/>
            <person name="Gohl D.M."/>
            <person name="Silverstein K.A.T."/>
            <person name="Koren S."/>
            <person name="Bechman K.B."/>
            <person name="Herman A."/>
            <person name="Abrahante J.E."/>
            <person name="Garbe J."/>
        </authorList>
    </citation>
    <scope>NUCLEOTIDE SEQUENCE</scope>
    <source>
        <strain evidence="5">Duluth1</strain>
        <tissue evidence="5">Whole animal</tissue>
    </source>
</reference>
<evidence type="ECO:0000313" key="5">
    <source>
        <dbReference type="EMBL" id="KAH3877052.1"/>
    </source>
</evidence>
<keyword evidence="6" id="KW-1185">Reference proteome</keyword>
<sequence length="317" mass="35541">MAKSDPAGIQRKVCISCFEGDIQDDGITRNLTTLFTDERKMARYARVLKQRNNSLTNTFWRDQLNVKNECLRLLNGFRSNVKQSESHRTLQEIRGAIKTPDWQKAPAWEPEMQASTCRACKGNMGIRKSSGNCRVCGLALCWKCSNKDLLLYYPDNYLQNANVTCEPMLAIINQIGASIECIDNKVTRARLLCQESALCCLHGLTGRHKPSTRTPEWFPEHVERSGYRRPSSASLSLWNHPLKILACISAQGPPGPSSTLSPPLLPPLFRRCSETTIYLRTITIPLSDPSKLRESAKSAVEDFRVEGVSISDPPQAM</sequence>
<protein>
    <recommendedName>
        <fullName evidence="4">FYVE zinc finger domain-containing protein</fullName>
    </recommendedName>
</protein>
<dbReference type="GO" id="GO:0008270">
    <property type="term" value="F:zinc ion binding"/>
    <property type="evidence" value="ECO:0007669"/>
    <property type="project" value="UniProtKB-KW"/>
</dbReference>
<dbReference type="InterPro" id="IPR011011">
    <property type="entry name" value="Znf_FYVE_PHD"/>
</dbReference>
<feature type="domain" description="FYVE zinc finger" evidence="4">
    <location>
        <begin position="103"/>
        <end position="171"/>
    </location>
</feature>
<evidence type="ECO:0000256" key="3">
    <source>
        <dbReference type="ARBA" id="ARBA00022833"/>
    </source>
</evidence>
<keyword evidence="2" id="KW-0863">Zinc-finger</keyword>
<evidence type="ECO:0000259" key="4">
    <source>
        <dbReference type="SMART" id="SM00064"/>
    </source>
</evidence>
<dbReference type="SUPFAM" id="SSF57903">
    <property type="entry name" value="FYVE/PHD zinc finger"/>
    <property type="match status" value="1"/>
</dbReference>
<dbReference type="EMBL" id="JAIWYP010000001">
    <property type="protein sequence ID" value="KAH3877052.1"/>
    <property type="molecule type" value="Genomic_DNA"/>
</dbReference>
<evidence type="ECO:0000256" key="1">
    <source>
        <dbReference type="ARBA" id="ARBA00022723"/>
    </source>
</evidence>
<keyword evidence="3" id="KW-0862">Zinc</keyword>
<dbReference type="SMART" id="SM00064">
    <property type="entry name" value="FYVE"/>
    <property type="match status" value="1"/>
</dbReference>
<accession>A0A9D4RSK2</accession>
<name>A0A9D4RSK2_DREPO</name>
<dbReference type="Gene3D" id="3.30.40.10">
    <property type="entry name" value="Zinc/RING finger domain, C3HC4 (zinc finger)"/>
    <property type="match status" value="1"/>
</dbReference>